<name>A0A927IY18_9MICO</name>
<proteinExistence type="predicted"/>
<reference evidence="2" key="1">
    <citation type="journal article" date="2018" name="Curr. Microbiol.">
        <title>Cellulosimicrobium arenosum sp. nov., Isolated from Marine Sediment Sand.</title>
        <authorList>
            <person name="Oh M."/>
            <person name="Kim J.H."/>
            <person name="Yoon J.H."/>
            <person name="Schumann P."/>
            <person name="Kim W."/>
        </authorList>
    </citation>
    <scope>NUCLEOTIDE SEQUENCE</scope>
    <source>
        <strain evidence="2">KCTC 49039</strain>
    </source>
</reference>
<sequence>MTTGRELLARPGAAAAEMGTGRDMGPGWLPVRRDAIADDAQLASWIAVALSGSGGPG</sequence>
<evidence type="ECO:0000313" key="2">
    <source>
        <dbReference type="EMBL" id="MBD8078411.1"/>
    </source>
</evidence>
<dbReference type="Proteomes" id="UP000610846">
    <property type="component" value="Unassembled WGS sequence"/>
</dbReference>
<keyword evidence="3" id="KW-1185">Reference proteome</keyword>
<dbReference type="EMBL" id="JACYHB010000003">
    <property type="protein sequence ID" value="MBD8078411.1"/>
    <property type="molecule type" value="Genomic_DNA"/>
</dbReference>
<evidence type="ECO:0000256" key="1">
    <source>
        <dbReference type="SAM" id="MobiDB-lite"/>
    </source>
</evidence>
<gene>
    <name evidence="2" type="ORF">IF651_04980</name>
</gene>
<evidence type="ECO:0000313" key="3">
    <source>
        <dbReference type="Proteomes" id="UP000610846"/>
    </source>
</evidence>
<reference evidence="2" key="2">
    <citation type="submission" date="2020-09" db="EMBL/GenBank/DDBJ databases">
        <authorList>
            <person name="Yu Y."/>
        </authorList>
    </citation>
    <scope>NUCLEOTIDE SEQUENCE</scope>
    <source>
        <strain evidence="2">KCTC 49039</strain>
    </source>
</reference>
<dbReference type="AlphaFoldDB" id="A0A927IY18"/>
<protein>
    <submittedName>
        <fullName evidence="2">Uncharacterized protein</fullName>
    </submittedName>
</protein>
<feature type="region of interest" description="Disordered" evidence="1">
    <location>
        <begin position="1"/>
        <end position="26"/>
    </location>
</feature>
<comment type="caution">
    <text evidence="2">The sequence shown here is derived from an EMBL/GenBank/DDBJ whole genome shotgun (WGS) entry which is preliminary data.</text>
</comment>
<dbReference type="RefSeq" id="WP_191828001.1">
    <property type="nucleotide sequence ID" value="NZ_JACYHB010000003.1"/>
</dbReference>
<accession>A0A927IY18</accession>
<organism evidence="2 3">
    <name type="scientific">Cellulosimicrobium arenosum</name>
    <dbReference type="NCBI Taxonomy" id="2708133"/>
    <lineage>
        <taxon>Bacteria</taxon>
        <taxon>Bacillati</taxon>
        <taxon>Actinomycetota</taxon>
        <taxon>Actinomycetes</taxon>
        <taxon>Micrococcales</taxon>
        <taxon>Promicromonosporaceae</taxon>
        <taxon>Cellulosimicrobium</taxon>
    </lineage>
</organism>